<dbReference type="CDD" id="cd03130">
    <property type="entry name" value="GATase1_CobB"/>
    <property type="match status" value="1"/>
</dbReference>
<dbReference type="SUPFAM" id="SSF52540">
    <property type="entry name" value="P-loop containing nucleoside triphosphate hydrolases"/>
    <property type="match status" value="1"/>
</dbReference>
<dbReference type="PANTHER" id="PTHR43873">
    <property type="entry name" value="COBYRINATE A,C-DIAMIDE SYNTHASE"/>
    <property type="match status" value="1"/>
</dbReference>
<name>A0A372IPX7_9BACT</name>
<dbReference type="GO" id="GO:0042242">
    <property type="term" value="F:cobyrinic acid a,c-diamide synthase activity"/>
    <property type="evidence" value="ECO:0007669"/>
    <property type="project" value="UniProtKB-UniRule"/>
</dbReference>
<keyword evidence="12" id="KW-1185">Reference proteome</keyword>
<dbReference type="GO" id="GO:0009236">
    <property type="term" value="P:cobalamin biosynthetic process"/>
    <property type="evidence" value="ECO:0007669"/>
    <property type="project" value="UniProtKB-UniRule"/>
</dbReference>
<evidence type="ECO:0000259" key="9">
    <source>
        <dbReference type="Pfam" id="PF01656"/>
    </source>
</evidence>
<dbReference type="InterPro" id="IPR004484">
    <property type="entry name" value="CbiA/CobB_synth"/>
</dbReference>
<evidence type="ECO:0000256" key="4">
    <source>
        <dbReference type="ARBA" id="ARBA00022741"/>
    </source>
</evidence>
<evidence type="ECO:0000256" key="5">
    <source>
        <dbReference type="ARBA" id="ARBA00022840"/>
    </source>
</evidence>
<evidence type="ECO:0000256" key="3">
    <source>
        <dbReference type="ARBA" id="ARBA00022598"/>
    </source>
</evidence>
<feature type="domain" description="CobQ/CobB/MinD/ParA nucleotide binding" evidence="9">
    <location>
        <begin position="5"/>
        <end position="189"/>
    </location>
</feature>
<gene>
    <name evidence="8" type="primary">cbiA</name>
    <name evidence="11" type="ORF">D0Y96_09380</name>
</gene>
<dbReference type="NCBIfam" id="TIGR00379">
    <property type="entry name" value="cobB"/>
    <property type="match status" value="1"/>
</dbReference>
<sequence length="457" mass="48956">MIAFMVAGTASGVGKTTAALAMMAALRERGLAVQPFKCGPDFLDAGHHSAVCGRVSRNLDTWMLSAEANRDIFHSASQGADAAIVEGMMGLYDGVAGGGEAGSSAEIAKLLNLPVVLVLDASKSARSIAAVTKGFEVFDRDLRFAGIVLNGVNSEGHYRLLEAALSSSTGIPLLGRLPKQKAVSIPERHLGLRTAEEETAPDARREALAAMAREHLQLEPLLRLQHAAEIAPAPVPLPAPIVRYGVTRDQAFSFCYEDNLDLLRRAGAEIVPFSPLSDAHLPGDLDGLYLCGGYPELYADRLHANASMMAEIRAFAESGRPVYAECGGMLYLSQGLRSADGQIFPMTGMLPMRFEMTNSLVRFGYADVEFTGDCLPAIKGATARGHSFHYSQMVEDCSLPSACRVKYSLSGRTEDEGFQLQNVYASYIHLHFGSCPSIAESLVRSAAVARRNAEVLS</sequence>
<protein>
    <recommendedName>
        <fullName evidence="8">Cobyrinate a,c-diamide synthase</fullName>
        <ecNumber evidence="8">6.3.5.11</ecNumber>
    </recommendedName>
    <alternativeName>
        <fullName evidence="8">Cobyrinic acid a,c-diamide synthetase</fullName>
    </alternativeName>
</protein>
<dbReference type="Pfam" id="PF01656">
    <property type="entry name" value="CbiA"/>
    <property type="match status" value="1"/>
</dbReference>
<evidence type="ECO:0000256" key="2">
    <source>
        <dbReference type="ARBA" id="ARBA00022573"/>
    </source>
</evidence>
<evidence type="ECO:0000313" key="11">
    <source>
        <dbReference type="EMBL" id="RFU16934.1"/>
    </source>
</evidence>
<comment type="cofactor">
    <cofactor evidence="1 8">
        <name>Mg(2+)</name>
        <dbReference type="ChEBI" id="CHEBI:18420"/>
    </cofactor>
</comment>
<feature type="domain" description="CobB/CobQ-like glutamine amidotransferase" evidence="10">
    <location>
        <begin position="245"/>
        <end position="434"/>
    </location>
</feature>
<evidence type="ECO:0000259" key="10">
    <source>
        <dbReference type="Pfam" id="PF07685"/>
    </source>
</evidence>
<dbReference type="PANTHER" id="PTHR43873:SF1">
    <property type="entry name" value="COBYRINATE A,C-DIAMIDE SYNTHASE"/>
    <property type="match status" value="1"/>
</dbReference>
<evidence type="ECO:0000313" key="12">
    <source>
        <dbReference type="Proteomes" id="UP000264702"/>
    </source>
</evidence>
<evidence type="ECO:0000256" key="6">
    <source>
        <dbReference type="ARBA" id="ARBA00022842"/>
    </source>
</evidence>
<comment type="catalytic activity">
    <reaction evidence="8">
        <text>cob(II)yrinate + 2 L-glutamine + 2 ATP + 2 H2O = cob(II)yrinate a,c diamide + 2 L-glutamate + 2 ADP + 2 phosphate + 2 H(+)</text>
        <dbReference type="Rhea" id="RHEA:26289"/>
        <dbReference type="ChEBI" id="CHEBI:15377"/>
        <dbReference type="ChEBI" id="CHEBI:15378"/>
        <dbReference type="ChEBI" id="CHEBI:29985"/>
        <dbReference type="ChEBI" id="CHEBI:30616"/>
        <dbReference type="ChEBI" id="CHEBI:43474"/>
        <dbReference type="ChEBI" id="CHEBI:58359"/>
        <dbReference type="ChEBI" id="CHEBI:58537"/>
        <dbReference type="ChEBI" id="CHEBI:58894"/>
        <dbReference type="ChEBI" id="CHEBI:456216"/>
        <dbReference type="EC" id="6.3.5.11"/>
    </reaction>
</comment>
<feature type="active site" description="Nucleophile" evidence="8">
    <location>
        <position position="326"/>
    </location>
</feature>
<dbReference type="NCBIfam" id="NF002204">
    <property type="entry name" value="PRK01077.1"/>
    <property type="match status" value="1"/>
</dbReference>
<dbReference type="Gene3D" id="3.40.50.880">
    <property type="match status" value="1"/>
</dbReference>
<dbReference type="InterPro" id="IPR002586">
    <property type="entry name" value="CobQ/CobB/MinD/ParA_Nub-bd_dom"/>
</dbReference>
<keyword evidence="2 8" id="KW-0169">Cobalamin biosynthesis</keyword>
<dbReference type="SUPFAM" id="SSF52317">
    <property type="entry name" value="Class I glutamine amidotransferase-like"/>
    <property type="match status" value="1"/>
</dbReference>
<dbReference type="EMBL" id="QVQT01000003">
    <property type="protein sequence ID" value="RFU16934.1"/>
    <property type="molecule type" value="Genomic_DNA"/>
</dbReference>
<dbReference type="Gene3D" id="3.40.50.300">
    <property type="entry name" value="P-loop containing nucleotide triphosphate hydrolases"/>
    <property type="match status" value="2"/>
</dbReference>
<comment type="caution">
    <text evidence="11">The sequence shown here is derived from an EMBL/GenBank/DDBJ whole genome shotgun (WGS) entry which is preliminary data.</text>
</comment>
<dbReference type="EC" id="6.3.5.11" evidence="8"/>
<dbReference type="Proteomes" id="UP000264702">
    <property type="component" value="Unassembled WGS sequence"/>
</dbReference>
<reference evidence="11 12" key="1">
    <citation type="submission" date="2018-08" db="EMBL/GenBank/DDBJ databases">
        <title>Acidipila sp. 4G-K13, an acidobacterium isolated from forest soil.</title>
        <authorList>
            <person name="Gao Z.-H."/>
            <person name="Qiu L.-H."/>
        </authorList>
    </citation>
    <scope>NUCLEOTIDE SEQUENCE [LARGE SCALE GENOMIC DNA]</scope>
    <source>
        <strain evidence="11 12">4G-K13</strain>
    </source>
</reference>
<evidence type="ECO:0000256" key="7">
    <source>
        <dbReference type="ARBA" id="ARBA00022962"/>
    </source>
</evidence>
<comment type="function">
    <text evidence="8">Catalyzes the ATP-dependent amidation of the two carboxylate groups at positions a and c of cobyrinate, using either L-glutamine or ammonia as the nitrogen source.</text>
</comment>
<dbReference type="GO" id="GO:0005524">
    <property type="term" value="F:ATP binding"/>
    <property type="evidence" value="ECO:0007669"/>
    <property type="project" value="UniProtKB-UniRule"/>
</dbReference>
<dbReference type="Pfam" id="PF07685">
    <property type="entry name" value="GATase_3"/>
    <property type="match status" value="1"/>
</dbReference>
<keyword evidence="6 8" id="KW-0460">Magnesium</keyword>
<keyword evidence="5 8" id="KW-0067">ATP-binding</keyword>
<feature type="site" description="Increases nucleophilicity of active site Cys" evidence="8">
    <location>
        <position position="429"/>
    </location>
</feature>
<dbReference type="PROSITE" id="PS51274">
    <property type="entry name" value="GATASE_COBBQ"/>
    <property type="match status" value="1"/>
</dbReference>
<keyword evidence="7 8" id="KW-0315">Glutamine amidotransferase</keyword>
<comment type="pathway">
    <text evidence="8">Cofactor biosynthesis; adenosylcobalamin biosynthesis; cob(II)yrinate a,c-diamide from sirohydrochlorin (anaerobic route): step 10/10.</text>
</comment>
<comment type="similarity">
    <text evidence="8">Belongs to the CobB/CbiA family.</text>
</comment>
<dbReference type="HAMAP" id="MF_00027">
    <property type="entry name" value="CobB_CbiA"/>
    <property type="match status" value="1"/>
</dbReference>
<keyword evidence="4 8" id="KW-0547">Nucleotide-binding</keyword>
<comment type="domain">
    <text evidence="8">Comprises of two domains. The C-terminal domain contains the binding site for glutamine and catalyzes the hydrolysis of this substrate to glutamate and ammonia. The N-terminal domain is anticipated to bind ATP and cobyrinate and catalyzes the ultimate synthesis of the diamide product. The ammonia produced via the glutaminase domain is probably translocated to the adjacent domain via a molecular tunnel, where it reacts with an activated intermediate.</text>
</comment>
<evidence type="ECO:0000256" key="1">
    <source>
        <dbReference type="ARBA" id="ARBA00001946"/>
    </source>
</evidence>
<comment type="miscellaneous">
    <text evidence="8">The a and c carboxylates of cobyrinate are activated for nucleophilic attack via formation of a phosphorylated intermediate by ATP. CbiA catalyzes first the amidation of the c-carboxylate, and then that of the a-carboxylate.</text>
</comment>
<keyword evidence="3 8" id="KW-0436">Ligase</keyword>
<accession>A0A372IPX7</accession>
<evidence type="ECO:0000256" key="8">
    <source>
        <dbReference type="HAMAP-Rule" id="MF_00027"/>
    </source>
</evidence>
<proteinExistence type="inferred from homology"/>
<dbReference type="UniPathway" id="UPA00148">
    <property type="reaction ID" value="UER00231"/>
</dbReference>
<dbReference type="InterPro" id="IPR011698">
    <property type="entry name" value="GATase_3"/>
</dbReference>
<dbReference type="OrthoDB" id="9764035at2"/>
<dbReference type="AlphaFoldDB" id="A0A372IPX7"/>
<dbReference type="InterPro" id="IPR027417">
    <property type="entry name" value="P-loop_NTPase"/>
</dbReference>
<dbReference type="RefSeq" id="WP_117299104.1">
    <property type="nucleotide sequence ID" value="NZ_QVQT02000003.1"/>
</dbReference>
<dbReference type="InterPro" id="IPR029062">
    <property type="entry name" value="Class_I_gatase-like"/>
</dbReference>
<organism evidence="11 12">
    <name type="scientific">Paracidobacterium acidisoli</name>
    <dbReference type="NCBI Taxonomy" id="2303751"/>
    <lineage>
        <taxon>Bacteria</taxon>
        <taxon>Pseudomonadati</taxon>
        <taxon>Acidobacteriota</taxon>
        <taxon>Terriglobia</taxon>
        <taxon>Terriglobales</taxon>
        <taxon>Acidobacteriaceae</taxon>
        <taxon>Paracidobacterium</taxon>
    </lineage>
</organism>